<dbReference type="OrthoDB" id="7062063at2"/>
<evidence type="ECO:0000313" key="1">
    <source>
        <dbReference type="EMBL" id="PPE74853.1"/>
    </source>
</evidence>
<comment type="caution">
    <text evidence="1">The sequence shown here is derived from an EMBL/GenBank/DDBJ whole genome shotgun (WGS) entry which is preliminary data.</text>
</comment>
<evidence type="ECO:0000313" key="2">
    <source>
        <dbReference type="Proteomes" id="UP000238220"/>
    </source>
</evidence>
<name>A0A2S5TIN9_9GAMM</name>
<proteinExistence type="predicted"/>
<dbReference type="Proteomes" id="UP000238220">
    <property type="component" value="Unassembled WGS sequence"/>
</dbReference>
<dbReference type="AlphaFoldDB" id="A0A2S5TIN9"/>
<sequence length="221" mass="23364">MGIISQIRRGVAAIRQLRGTPLPEGEPELAAFSAAIPVGPSGAPLWQIDVQVTTEPHADGERLRLRARIQTNLASALKPALGAPVALSDSRALTLAERTGSLVQRTANRVLNLPAVRTFAEPLLNNDFNTFIEVQASTASLDAGAGELIPQSDKLAALGIQPRRAGDQPVAETWSGQAADGFAQVSLLQIDKRHLPPGLAQRLGDKPFQLAAAIVNTAQQK</sequence>
<reference evidence="1 2" key="1">
    <citation type="submission" date="2018-02" db="EMBL/GenBank/DDBJ databases">
        <title>Genome sequencing of Solimonas sp. HR-BB.</title>
        <authorList>
            <person name="Lee Y."/>
            <person name="Jeon C.O."/>
        </authorList>
    </citation>
    <scope>NUCLEOTIDE SEQUENCE [LARGE SCALE GENOMIC DNA]</scope>
    <source>
        <strain evidence="1 2">HR-BB</strain>
    </source>
</reference>
<accession>A0A2S5TIN9</accession>
<keyword evidence="2" id="KW-1185">Reference proteome</keyword>
<protein>
    <submittedName>
        <fullName evidence="1">Uncharacterized protein</fullName>
    </submittedName>
</protein>
<gene>
    <name evidence="1" type="ORF">C3942_04030</name>
</gene>
<dbReference type="RefSeq" id="WP_104229080.1">
    <property type="nucleotide sequence ID" value="NZ_PSNW01000002.1"/>
</dbReference>
<organism evidence="1 2">
    <name type="scientific">Solimonas fluminis</name>
    <dbReference type="NCBI Taxonomy" id="2086571"/>
    <lineage>
        <taxon>Bacteria</taxon>
        <taxon>Pseudomonadati</taxon>
        <taxon>Pseudomonadota</taxon>
        <taxon>Gammaproteobacteria</taxon>
        <taxon>Nevskiales</taxon>
        <taxon>Nevskiaceae</taxon>
        <taxon>Solimonas</taxon>
    </lineage>
</organism>
<dbReference type="EMBL" id="PSNW01000002">
    <property type="protein sequence ID" value="PPE74853.1"/>
    <property type="molecule type" value="Genomic_DNA"/>
</dbReference>